<dbReference type="InterPro" id="IPR027417">
    <property type="entry name" value="P-loop_NTPase"/>
</dbReference>
<dbReference type="Gene3D" id="3.40.50.300">
    <property type="entry name" value="P-loop containing nucleotide triphosphate hydrolases"/>
    <property type="match status" value="1"/>
</dbReference>
<evidence type="ECO:0000313" key="2">
    <source>
        <dbReference type="Proteomes" id="UP001142317"/>
    </source>
</evidence>
<dbReference type="AlphaFoldDB" id="A0A9W6HFD5"/>
<dbReference type="Proteomes" id="UP001142317">
    <property type="component" value="Unassembled WGS sequence"/>
</dbReference>
<keyword evidence="1" id="KW-0418">Kinase</keyword>
<dbReference type="RefSeq" id="WP_210004601.1">
    <property type="nucleotide sequence ID" value="NZ_BSEO01000001.1"/>
</dbReference>
<organism evidence="1 2">
    <name type="scientific">Microbacterium imperiale</name>
    <dbReference type="NCBI Taxonomy" id="33884"/>
    <lineage>
        <taxon>Bacteria</taxon>
        <taxon>Bacillati</taxon>
        <taxon>Actinomycetota</taxon>
        <taxon>Actinomycetes</taxon>
        <taxon>Micrococcales</taxon>
        <taxon>Microbacteriaceae</taxon>
        <taxon>Microbacterium</taxon>
    </lineage>
</organism>
<accession>A0A9W6HFD5</accession>
<gene>
    <name evidence="1" type="ORF">GCM10017586_08180</name>
</gene>
<proteinExistence type="predicted"/>
<reference evidence="1" key="1">
    <citation type="journal article" date="2014" name="Int. J. Syst. Evol. Microbiol.">
        <title>Complete genome sequence of Corynebacterium casei LMG S-19264T (=DSM 44701T), isolated from a smear-ripened cheese.</title>
        <authorList>
            <consortium name="US DOE Joint Genome Institute (JGI-PGF)"/>
            <person name="Walter F."/>
            <person name="Albersmeier A."/>
            <person name="Kalinowski J."/>
            <person name="Ruckert C."/>
        </authorList>
    </citation>
    <scope>NUCLEOTIDE SEQUENCE</scope>
    <source>
        <strain evidence="1">VKM Ac-1447</strain>
    </source>
</reference>
<protein>
    <submittedName>
        <fullName evidence="1">Adenylate kinase</fullName>
    </submittedName>
</protein>
<keyword evidence="2" id="KW-1185">Reference proteome</keyword>
<dbReference type="GO" id="GO:0016301">
    <property type="term" value="F:kinase activity"/>
    <property type="evidence" value="ECO:0007669"/>
    <property type="project" value="UniProtKB-KW"/>
</dbReference>
<sequence>MSSALSRSNPVPRAVEDAVTAILDTVVPGMVLIVDGRSGAGKTTFARALVARWPDGLEVESVALDDLYPGWDGLAAGSAYAYARVLAPRRERRPATWQRWDWAAERYGDVRTCPPERALLLEGSGALTPASAALASVRVWLDAPDDVRQERALRRDGDTYRPHWERWARQEDDHIASHDPRALATHIVEVA</sequence>
<keyword evidence="1" id="KW-0808">Transferase</keyword>
<dbReference type="EMBL" id="BSEO01000001">
    <property type="protein sequence ID" value="GLJ79136.1"/>
    <property type="molecule type" value="Genomic_DNA"/>
</dbReference>
<name>A0A9W6HFD5_9MICO</name>
<reference evidence="1" key="2">
    <citation type="submission" date="2023-01" db="EMBL/GenBank/DDBJ databases">
        <authorList>
            <person name="Sun Q."/>
            <person name="Evtushenko L."/>
        </authorList>
    </citation>
    <scope>NUCLEOTIDE SEQUENCE</scope>
    <source>
        <strain evidence="1">VKM Ac-1447</strain>
    </source>
</reference>
<evidence type="ECO:0000313" key="1">
    <source>
        <dbReference type="EMBL" id="GLJ79136.1"/>
    </source>
</evidence>
<dbReference type="NCBIfam" id="NF005115">
    <property type="entry name" value="PRK06547.1"/>
    <property type="match status" value="1"/>
</dbReference>
<dbReference type="SUPFAM" id="SSF52540">
    <property type="entry name" value="P-loop containing nucleoside triphosphate hydrolases"/>
    <property type="match status" value="1"/>
</dbReference>
<comment type="caution">
    <text evidence="1">The sequence shown here is derived from an EMBL/GenBank/DDBJ whole genome shotgun (WGS) entry which is preliminary data.</text>
</comment>